<organism evidence="1 2">
    <name type="scientific">Undibacterium terreum</name>
    <dbReference type="NCBI Taxonomy" id="1224302"/>
    <lineage>
        <taxon>Bacteria</taxon>
        <taxon>Pseudomonadati</taxon>
        <taxon>Pseudomonadota</taxon>
        <taxon>Betaproteobacteria</taxon>
        <taxon>Burkholderiales</taxon>
        <taxon>Oxalobacteraceae</taxon>
        <taxon>Undibacterium</taxon>
    </lineage>
</organism>
<dbReference type="SUPFAM" id="SSF75708">
    <property type="entry name" value="Chemotaxis phosphatase CheZ"/>
    <property type="match status" value="1"/>
</dbReference>
<gene>
    <name evidence="1" type="ORF">GCM10011396_44280</name>
</gene>
<dbReference type="Proteomes" id="UP000637423">
    <property type="component" value="Unassembled WGS sequence"/>
</dbReference>
<evidence type="ECO:0000313" key="2">
    <source>
        <dbReference type="Proteomes" id="UP000637423"/>
    </source>
</evidence>
<dbReference type="EMBL" id="BMED01000005">
    <property type="protein sequence ID" value="GGC92147.1"/>
    <property type="molecule type" value="Genomic_DNA"/>
</dbReference>
<keyword evidence="2" id="KW-1185">Reference proteome</keyword>
<sequence>MPNMPKKKTLGPQVKRLLTGVSDHGNEHLLEVETDLVQTTILLAEAIEKLGTSFLALHAAISAQQQEIDLLISSGTASDVTVEKLKVIQGDITQHINSAVTSLQFQDLTSQLISRTVQRSAGLREVLNTLGVVGGDIPHDGGNDEIAVLLKEITIRLEAQSQELKGLLRKAVSQKHLDSGDIELF</sequence>
<name>A0A916UXZ9_9BURK</name>
<reference evidence="1" key="1">
    <citation type="journal article" date="2014" name="Int. J. Syst. Evol. Microbiol.">
        <title>Complete genome sequence of Corynebacterium casei LMG S-19264T (=DSM 44701T), isolated from a smear-ripened cheese.</title>
        <authorList>
            <consortium name="US DOE Joint Genome Institute (JGI-PGF)"/>
            <person name="Walter F."/>
            <person name="Albersmeier A."/>
            <person name="Kalinowski J."/>
            <person name="Ruckert C."/>
        </authorList>
    </citation>
    <scope>NUCLEOTIDE SEQUENCE</scope>
    <source>
        <strain evidence="1">CGMCC 1.10998</strain>
    </source>
</reference>
<protein>
    <recommendedName>
        <fullName evidence="3">Chemotaxis protein</fullName>
    </recommendedName>
</protein>
<accession>A0A916UXZ9</accession>
<comment type="caution">
    <text evidence="1">The sequence shown here is derived from an EMBL/GenBank/DDBJ whole genome shotgun (WGS) entry which is preliminary data.</text>
</comment>
<evidence type="ECO:0008006" key="3">
    <source>
        <dbReference type="Google" id="ProtNLM"/>
    </source>
</evidence>
<proteinExistence type="predicted"/>
<reference evidence="1" key="2">
    <citation type="submission" date="2020-09" db="EMBL/GenBank/DDBJ databases">
        <authorList>
            <person name="Sun Q."/>
            <person name="Zhou Y."/>
        </authorList>
    </citation>
    <scope>NUCLEOTIDE SEQUENCE</scope>
    <source>
        <strain evidence="1">CGMCC 1.10998</strain>
    </source>
</reference>
<evidence type="ECO:0000313" key="1">
    <source>
        <dbReference type="EMBL" id="GGC92147.1"/>
    </source>
</evidence>
<dbReference type="AlphaFoldDB" id="A0A916UXZ9"/>